<proteinExistence type="predicted"/>
<dbReference type="AlphaFoldDB" id="A0A5J4LLQ0"/>
<accession>A0A5J4LLQ0</accession>
<dbReference type="EMBL" id="BLAG01000014">
    <property type="protein sequence ID" value="GES32526.1"/>
    <property type="molecule type" value="Genomic_DNA"/>
</dbReference>
<evidence type="ECO:0000313" key="3">
    <source>
        <dbReference type="Proteomes" id="UP000325598"/>
    </source>
</evidence>
<keyword evidence="3" id="KW-1185">Reference proteome</keyword>
<feature type="region of interest" description="Disordered" evidence="1">
    <location>
        <begin position="29"/>
        <end position="101"/>
    </location>
</feature>
<reference evidence="2 3" key="1">
    <citation type="submission" date="2019-10" db="EMBL/GenBank/DDBJ databases">
        <title>Whole genome shotgun sequence of Streptomyces angustmyceticus NBRC 3934.</title>
        <authorList>
            <person name="Hosoyama A."/>
            <person name="Ichikawa N."/>
            <person name="Kimura A."/>
            <person name="Kitahashi Y."/>
            <person name="Komaki H."/>
            <person name="Uohara A."/>
        </authorList>
    </citation>
    <scope>NUCLEOTIDE SEQUENCE [LARGE SCALE GENOMIC DNA]</scope>
    <source>
        <strain evidence="2 3">NBRC 3934</strain>
    </source>
</reference>
<feature type="compositionally biased region" description="Basic residues" evidence="1">
    <location>
        <begin position="90"/>
        <end position="101"/>
    </location>
</feature>
<comment type="caution">
    <text evidence="2">The sequence shown here is derived from an EMBL/GenBank/DDBJ whole genome shotgun (WGS) entry which is preliminary data.</text>
</comment>
<evidence type="ECO:0000256" key="1">
    <source>
        <dbReference type="SAM" id="MobiDB-lite"/>
    </source>
</evidence>
<dbReference type="Proteomes" id="UP000325598">
    <property type="component" value="Unassembled WGS sequence"/>
</dbReference>
<name>A0A5J4LLQ0_9ACTN</name>
<organism evidence="2 3">
    <name type="scientific">Streptomyces angustmyceticus</name>
    <dbReference type="NCBI Taxonomy" id="285578"/>
    <lineage>
        <taxon>Bacteria</taxon>
        <taxon>Bacillati</taxon>
        <taxon>Actinomycetota</taxon>
        <taxon>Actinomycetes</taxon>
        <taxon>Kitasatosporales</taxon>
        <taxon>Streptomycetaceae</taxon>
        <taxon>Streptomyces</taxon>
    </lineage>
</organism>
<sequence length="101" mass="11161">MVSRSELERLARIRIQVTGETLERAMAVLEGQMTHPPAPAGTETEPDPDPAGNDEVRRLGVAGESKNEDAEDDEDTAPRRRLALPDGGRRTPRKRNHLRGL</sequence>
<gene>
    <name evidence="2" type="ORF">San01_50130</name>
</gene>
<evidence type="ECO:0000313" key="2">
    <source>
        <dbReference type="EMBL" id="GES32526.1"/>
    </source>
</evidence>
<protein>
    <submittedName>
        <fullName evidence="2">Uncharacterized protein</fullName>
    </submittedName>
</protein>